<organism evidence="1 2">
    <name type="scientific">Limosilactobacillus fermentum</name>
    <name type="common">Lactobacillus fermentum</name>
    <dbReference type="NCBI Taxonomy" id="1613"/>
    <lineage>
        <taxon>Bacteria</taxon>
        <taxon>Bacillati</taxon>
        <taxon>Bacillota</taxon>
        <taxon>Bacilli</taxon>
        <taxon>Lactobacillales</taxon>
        <taxon>Lactobacillaceae</taxon>
        <taxon>Limosilactobacillus</taxon>
    </lineage>
</organism>
<reference evidence="1 2" key="1">
    <citation type="submission" date="2016-09" db="EMBL/GenBank/DDBJ databases">
        <title>Genome Sequence of the Lactobacillus fermentum strain NCC2970 (CNCM I-5068).</title>
        <authorList>
            <person name="Barretto C."/>
            <person name="Ngom-Bru C."/>
            <person name="Genevaz A."/>
            <person name="Fournier C."/>
            <person name="Moine D."/>
            <person name="Kassam M."/>
            <person name="Iltis A."/>
            <person name="Sagory-Zalkind P."/>
            <person name="Faucherand G."/>
            <person name="Descombes P."/>
            <person name="Duboux S."/>
        </authorList>
    </citation>
    <scope>NUCLEOTIDE SEQUENCE [LARGE SCALE GENOMIC DNA]</scope>
    <source>
        <strain evidence="1 2">NCC2970</strain>
    </source>
</reference>
<sequence>MMRDLETQMAESIQGFHLPRYGELPAVGLYLEQVTSLINQLLAPLEDVTLTSSMISNYVKYRMIGRPTKRLYQREQVAELIFIAVAKNVLSLDNLKRALRIQRDNYEVAVAYDYFCEELENLLAVIFGFKDQPDPVGKENTEQKRMLENLITAVSHQVYLDKYFAALENED</sequence>
<dbReference type="Pfam" id="PF08876">
    <property type="entry name" value="DUF1836"/>
    <property type="match status" value="1"/>
</dbReference>
<dbReference type="PANTHER" id="PTHR40056">
    <property type="entry name" value="HYPOTHETICAL CYTOSOLIC PROTEIN"/>
    <property type="match status" value="1"/>
</dbReference>
<dbReference type="EMBL" id="CP017151">
    <property type="protein sequence ID" value="AOR74730.1"/>
    <property type="molecule type" value="Genomic_DNA"/>
</dbReference>
<dbReference type="RefSeq" id="WP_054173720.1">
    <property type="nucleotide sequence ID" value="NZ_AP024320.1"/>
</dbReference>
<evidence type="ECO:0000313" key="1">
    <source>
        <dbReference type="EMBL" id="AOR74730.1"/>
    </source>
</evidence>
<dbReference type="PATRIC" id="fig|1613.112.peg.1338"/>
<dbReference type="PANTHER" id="PTHR40056:SF1">
    <property type="entry name" value="DUF1836 DOMAIN-CONTAINING PROTEIN"/>
    <property type="match status" value="1"/>
</dbReference>
<evidence type="ECO:0000313" key="2">
    <source>
        <dbReference type="Proteomes" id="UP000094714"/>
    </source>
</evidence>
<dbReference type="AlphaFoldDB" id="A0A1D7ZY10"/>
<dbReference type="Proteomes" id="UP000094714">
    <property type="component" value="Chromosome"/>
</dbReference>
<accession>A0A1D7ZY10</accession>
<gene>
    <name evidence="1" type="ORF">LACFE_CDS1278</name>
</gene>
<dbReference type="InterPro" id="IPR014975">
    <property type="entry name" value="DUF1836"/>
</dbReference>
<proteinExistence type="predicted"/>
<protein>
    <submittedName>
        <fullName evidence="1">BS_ykrK family protein</fullName>
    </submittedName>
</protein>
<name>A0A1D7ZY10_LIMFE</name>